<dbReference type="RefSeq" id="WP_346247755.1">
    <property type="nucleotide sequence ID" value="NZ_JBDIZK010000010.1"/>
</dbReference>
<dbReference type="SUPFAM" id="SSF53474">
    <property type="entry name" value="alpha/beta-Hydrolases"/>
    <property type="match status" value="1"/>
</dbReference>
<dbReference type="Proteomes" id="UP001427805">
    <property type="component" value="Unassembled WGS sequence"/>
</dbReference>
<comment type="caution">
    <text evidence="2">The sequence shown here is derived from an EMBL/GenBank/DDBJ whole genome shotgun (WGS) entry which is preliminary data.</text>
</comment>
<dbReference type="GO" id="GO:0016787">
    <property type="term" value="F:hydrolase activity"/>
    <property type="evidence" value="ECO:0007669"/>
    <property type="project" value="UniProtKB-KW"/>
</dbReference>
<organism evidence="2 3">
    <name type="scientific">Sphingomonas rustica</name>
    <dbReference type="NCBI Taxonomy" id="3103142"/>
    <lineage>
        <taxon>Bacteria</taxon>
        <taxon>Pseudomonadati</taxon>
        <taxon>Pseudomonadota</taxon>
        <taxon>Alphaproteobacteria</taxon>
        <taxon>Sphingomonadales</taxon>
        <taxon>Sphingomonadaceae</taxon>
        <taxon>Sphingomonas</taxon>
    </lineage>
</organism>
<feature type="domain" description="Bacterial virulence" evidence="1">
    <location>
        <begin position="55"/>
        <end position="238"/>
    </location>
</feature>
<dbReference type="InterPro" id="IPR029058">
    <property type="entry name" value="AB_hydrolase_fold"/>
</dbReference>
<evidence type="ECO:0000313" key="2">
    <source>
        <dbReference type="EMBL" id="MEN3748716.1"/>
    </source>
</evidence>
<sequence length="253" mass="27280">MRKPRRALWTSLVALLVVLAGAAGWLRYIGYLGGPVFFEMPATAQAAPGERGLGVVIVSGDMGFRVGMGPPIAKGFTADGVPVLGVSSLAYFRNRRTPQEVQALIRESVERALKMPNVDHLVLIGQSFGADMLHVGLTGLPADLRARVQLVALVVPTDTVYYQASPAEMLTFSDPDAAALPTARQLTWIRALCVQGAEEKDSLCPRLTQPNMRRVALPGGHYLNYDSDALYRVLHQAVVASDQAPNMSKGNRS</sequence>
<proteinExistence type="predicted"/>
<protein>
    <submittedName>
        <fullName evidence="2">AcvB/VirJ family lysyl-phosphatidylglycerol hydrolase</fullName>
    </submittedName>
</protein>
<keyword evidence="3" id="KW-1185">Reference proteome</keyword>
<evidence type="ECO:0000313" key="3">
    <source>
        <dbReference type="Proteomes" id="UP001427805"/>
    </source>
</evidence>
<dbReference type="Pfam" id="PF06057">
    <property type="entry name" value="VirJ"/>
    <property type="match status" value="1"/>
</dbReference>
<keyword evidence="2" id="KW-0378">Hydrolase</keyword>
<dbReference type="EMBL" id="JBDIZK010000010">
    <property type="protein sequence ID" value="MEN3748716.1"/>
    <property type="molecule type" value="Genomic_DNA"/>
</dbReference>
<reference evidence="2 3" key="1">
    <citation type="submission" date="2024-05" db="EMBL/GenBank/DDBJ databases">
        <title>Sphingomonas sp. HF-S3 16S ribosomal RNA gene Genome sequencing and assembly.</title>
        <authorList>
            <person name="Lee H."/>
        </authorList>
    </citation>
    <scope>NUCLEOTIDE SEQUENCE [LARGE SCALE GENOMIC DNA]</scope>
    <source>
        <strain evidence="2 3">HF-S3</strain>
    </source>
</reference>
<dbReference type="InterPro" id="IPR010333">
    <property type="entry name" value="VirJ"/>
</dbReference>
<accession>A0ABV0BD74</accession>
<gene>
    <name evidence="2" type="ORF">TPR58_16190</name>
</gene>
<name>A0ABV0BD74_9SPHN</name>
<evidence type="ECO:0000259" key="1">
    <source>
        <dbReference type="Pfam" id="PF06057"/>
    </source>
</evidence>